<sequence>MYALSNMNGSLRKDQLICPIPDRMMASGPCTTRAIHKLYARNHSYAVAGNEGEPSYEILEILLNKSQYGDQTSVKNSHPYFYGSPPNRSDNPLVRDTQFIRKGVPSSPVNLSQNTSCGASYGAKPLVRVEGFASKNQDTRCNLSALA</sequence>
<protein>
    <submittedName>
        <fullName evidence="1">Uncharacterized protein</fullName>
    </submittedName>
</protein>
<dbReference type="PANTHER" id="PTHR33384">
    <property type="entry name" value="EXPRESSED PROTEIN"/>
    <property type="match status" value="1"/>
</dbReference>
<dbReference type="OMA" id="ESQCIVP"/>
<proteinExistence type="evidence at transcript level"/>
<dbReference type="EMBL" id="EF086497">
    <property type="protein sequence ID" value="ABK25757.1"/>
    <property type="molecule type" value="mRNA"/>
</dbReference>
<dbReference type="PANTHER" id="PTHR33384:SF1">
    <property type="entry name" value="EXPRESSED PROTEIN"/>
    <property type="match status" value="1"/>
</dbReference>
<reference evidence="1" key="1">
    <citation type="journal article" date="2008" name="BMC Genomics">
        <title>A conifer genomics resource of 200,000 spruce (Picea spp.) ESTs and 6,464 high-quality, sequence-finished full-length cDNAs for Sitka spruce (Picea sitchensis).</title>
        <authorList>
            <person name="Ralph S.G."/>
            <person name="Chun H.J."/>
            <person name="Kolosova N."/>
            <person name="Cooper D."/>
            <person name="Oddy C."/>
            <person name="Ritland C.E."/>
            <person name="Kirkpatrick R."/>
            <person name="Moore R."/>
            <person name="Barber S."/>
            <person name="Holt R.A."/>
            <person name="Jones S.J."/>
            <person name="Marra M.A."/>
            <person name="Douglas C.J."/>
            <person name="Ritland K."/>
            <person name="Bohlmann J."/>
        </authorList>
    </citation>
    <scope>NUCLEOTIDE SEQUENCE</scope>
    <source>
        <tissue evidence="1">Bark</tissue>
    </source>
</reference>
<name>A9NYP6_PICSI</name>
<evidence type="ECO:0000313" key="1">
    <source>
        <dbReference type="EMBL" id="ABK25757.1"/>
    </source>
</evidence>
<dbReference type="AlphaFoldDB" id="A9NYP6"/>
<organism evidence="1">
    <name type="scientific">Picea sitchensis</name>
    <name type="common">Sitka spruce</name>
    <name type="synonym">Pinus sitchensis</name>
    <dbReference type="NCBI Taxonomy" id="3332"/>
    <lineage>
        <taxon>Eukaryota</taxon>
        <taxon>Viridiplantae</taxon>
        <taxon>Streptophyta</taxon>
        <taxon>Embryophyta</taxon>
        <taxon>Tracheophyta</taxon>
        <taxon>Spermatophyta</taxon>
        <taxon>Pinopsida</taxon>
        <taxon>Pinidae</taxon>
        <taxon>Conifers I</taxon>
        <taxon>Pinales</taxon>
        <taxon>Pinaceae</taxon>
        <taxon>Picea</taxon>
    </lineage>
</organism>
<accession>A9NYP6</accession>